<dbReference type="InterPro" id="IPR051550">
    <property type="entry name" value="SCF-Subunits/Alg-Epimerases"/>
</dbReference>
<evidence type="ECO:0000256" key="3">
    <source>
        <dbReference type="ARBA" id="ARBA00022786"/>
    </source>
</evidence>
<dbReference type="Proteomes" id="UP000199663">
    <property type="component" value="Unassembled WGS sequence"/>
</dbReference>
<keyword evidence="3" id="KW-0833">Ubl conjugation pathway</keyword>
<dbReference type="SMART" id="SM00710">
    <property type="entry name" value="PbH1"/>
    <property type="match status" value="8"/>
</dbReference>
<comment type="pathway">
    <text evidence="1">Protein modification; protein ubiquitination.</text>
</comment>
<dbReference type="NCBIfam" id="TIGR03804">
    <property type="entry name" value="para_beta_helix"/>
    <property type="match status" value="3"/>
</dbReference>
<reference evidence="5 6" key="1">
    <citation type="submission" date="2016-10" db="EMBL/GenBank/DDBJ databases">
        <authorList>
            <person name="Varghese N."/>
            <person name="Submissions S."/>
        </authorList>
    </citation>
    <scope>NUCLEOTIDE SEQUENCE [LARGE SCALE GENOMIC DNA]</scope>
    <source>
        <strain evidence="5 6">DSM 17997</strain>
    </source>
</reference>
<keyword evidence="2" id="KW-0677">Repeat</keyword>
<feature type="domain" description="Carbohydrate-binding/sugar hydrolysis" evidence="4">
    <location>
        <begin position="47"/>
        <end position="186"/>
    </location>
</feature>
<evidence type="ECO:0000259" key="4">
    <source>
        <dbReference type="SMART" id="SM00722"/>
    </source>
</evidence>
<evidence type="ECO:0000256" key="1">
    <source>
        <dbReference type="ARBA" id="ARBA00004906"/>
    </source>
</evidence>
<dbReference type="PANTHER" id="PTHR22990">
    <property type="entry name" value="F-BOX ONLY PROTEIN"/>
    <property type="match status" value="1"/>
</dbReference>
<accession>A0A1H3RUP8</accession>
<dbReference type="Gene3D" id="2.160.20.10">
    <property type="entry name" value="Single-stranded right-handed beta-helix, Pectin lyase-like"/>
    <property type="match status" value="1"/>
</dbReference>
<proteinExistence type="predicted"/>
<dbReference type="RefSeq" id="WP_019598418.1">
    <property type="nucleotide sequence ID" value="NZ_FNQC01000009.1"/>
</dbReference>
<dbReference type="InterPro" id="IPR011050">
    <property type="entry name" value="Pectin_lyase_fold/virulence"/>
</dbReference>
<dbReference type="EMBL" id="FNQC01000009">
    <property type="protein sequence ID" value="SDZ28649.1"/>
    <property type="molecule type" value="Genomic_DNA"/>
</dbReference>
<dbReference type="NCBIfam" id="TIGR04247">
    <property type="entry name" value="NosD_copper_fam"/>
    <property type="match status" value="1"/>
</dbReference>
<dbReference type="InterPro" id="IPR006626">
    <property type="entry name" value="PbH1"/>
</dbReference>
<evidence type="ECO:0000256" key="2">
    <source>
        <dbReference type="ARBA" id="ARBA00022737"/>
    </source>
</evidence>
<organism evidence="5 6">
    <name type="scientific">Rhodonellum ikkaensis</name>
    <dbReference type="NCBI Taxonomy" id="336829"/>
    <lineage>
        <taxon>Bacteria</taxon>
        <taxon>Pseudomonadati</taxon>
        <taxon>Bacteroidota</taxon>
        <taxon>Cytophagia</taxon>
        <taxon>Cytophagales</taxon>
        <taxon>Cytophagaceae</taxon>
        <taxon>Rhodonellum</taxon>
    </lineage>
</organism>
<dbReference type="InterPro" id="IPR007742">
    <property type="entry name" value="NosD_dom"/>
</dbReference>
<sequence length="415" mass="46819">MKAIIFIWTLALLGVIFPVFGNTLQIKPGQSIQAAIDKAESGDTLLIAKGLYQENEITIRKPLTLIGQDFPVIDGQNKGNIILVAAAQVNIVGLELINTGFSNMEDSAAIKFFDSDEATVENNRLNNTFFGIHFSNSKNMRIRGNQLRSTSEKEYQTGNGIHLWKCHHATIENNFVTGHRDGIYLEFVTNSTAIKNLIEDNKRYGLHFMFSHDNSYVENTFKKNGAGVSVMYTRNVLMKDNIFEDNWGPGSYGILLKDISNSEVTGNIFRKNTVGIYMEGSSRTTFKNNTFRENGWALKLMASCDDNTFVANNFIANTFDISTNGSLILNKLTENYWDKYEGYDLNKDQIGDIPYRPINLYSVIVEKIPAAVMLWRSFLIGLLDRIEKAIPSITPENMVDNSPKLRPYDFGKQHL</sequence>
<comment type="caution">
    <text evidence="5">The sequence shown here is derived from an EMBL/GenBank/DDBJ whole genome shotgun (WGS) entry which is preliminary data.</text>
</comment>
<dbReference type="Pfam" id="PF05048">
    <property type="entry name" value="NosD"/>
    <property type="match status" value="1"/>
</dbReference>
<protein>
    <submittedName>
        <fullName evidence="5">Nitrous oxidase accessory protein</fullName>
    </submittedName>
</protein>
<dbReference type="InterPro" id="IPR022441">
    <property type="entry name" value="Para_beta_helix_rpt-2"/>
</dbReference>
<evidence type="ECO:0000313" key="5">
    <source>
        <dbReference type="EMBL" id="SDZ28649.1"/>
    </source>
</evidence>
<dbReference type="InterPro" id="IPR026464">
    <property type="entry name" value="NosD_copper_fam"/>
</dbReference>
<dbReference type="InterPro" id="IPR006633">
    <property type="entry name" value="Carb-bd_sugar_hydrolysis-dom"/>
</dbReference>
<evidence type="ECO:0000313" key="6">
    <source>
        <dbReference type="Proteomes" id="UP000199663"/>
    </source>
</evidence>
<dbReference type="InterPro" id="IPR012334">
    <property type="entry name" value="Pectin_lyas_fold"/>
</dbReference>
<dbReference type="PANTHER" id="PTHR22990:SF15">
    <property type="entry name" value="F-BOX ONLY PROTEIN 10"/>
    <property type="match status" value="1"/>
</dbReference>
<gene>
    <name evidence="5" type="ORF">SAMN05444412_10985</name>
</gene>
<name>A0A1H3RUP8_9BACT</name>
<dbReference type="SUPFAM" id="SSF51126">
    <property type="entry name" value="Pectin lyase-like"/>
    <property type="match status" value="1"/>
</dbReference>
<dbReference type="SMART" id="SM00722">
    <property type="entry name" value="CASH"/>
    <property type="match status" value="1"/>
</dbReference>
<keyword evidence="6" id="KW-1185">Reference proteome</keyword>